<feature type="compositionally biased region" description="Acidic residues" evidence="9">
    <location>
        <begin position="616"/>
        <end position="625"/>
    </location>
</feature>
<protein>
    <submittedName>
        <fullName evidence="13">Nibrin</fullName>
    </submittedName>
</protein>
<reference evidence="13" key="1">
    <citation type="submission" date="2025-08" db="UniProtKB">
        <authorList>
            <consortium name="RefSeq"/>
        </authorList>
    </citation>
    <scope>IDENTIFICATION</scope>
    <source>
        <strain evidence="13">15112-1751.03</strain>
        <tissue evidence="13">Whole Adult</tissue>
    </source>
</reference>
<evidence type="ECO:0000256" key="8">
    <source>
        <dbReference type="ARBA" id="ARBA00044757"/>
    </source>
</evidence>
<keyword evidence="3" id="KW-0158">Chromosome</keyword>
<feature type="compositionally biased region" description="Polar residues" evidence="9">
    <location>
        <begin position="571"/>
        <end position="584"/>
    </location>
</feature>
<evidence type="ECO:0000256" key="10">
    <source>
        <dbReference type="SAM" id="SignalP"/>
    </source>
</evidence>
<dbReference type="GO" id="GO:0000724">
    <property type="term" value="P:double-strand break repair via homologous recombination"/>
    <property type="evidence" value="ECO:0007669"/>
    <property type="project" value="TreeGrafter"/>
</dbReference>
<dbReference type="InterPro" id="IPR036420">
    <property type="entry name" value="BRCT_dom_sf"/>
</dbReference>
<evidence type="ECO:0000256" key="4">
    <source>
        <dbReference type="ARBA" id="ARBA00022763"/>
    </source>
</evidence>
<dbReference type="InterPro" id="IPR008984">
    <property type="entry name" value="SMAD_FHA_dom_sf"/>
</dbReference>
<keyword evidence="7" id="KW-0131">Cell cycle</keyword>
<dbReference type="InterPro" id="IPR040227">
    <property type="entry name" value="Nibrin-rel"/>
</dbReference>
<keyword evidence="12" id="KW-1185">Reference proteome</keyword>
<dbReference type="InterPro" id="IPR000253">
    <property type="entry name" value="FHA_dom"/>
</dbReference>
<gene>
    <name evidence="13" type="primary">LOC117567284</name>
</gene>
<evidence type="ECO:0000256" key="7">
    <source>
        <dbReference type="ARBA" id="ARBA00023306"/>
    </source>
</evidence>
<evidence type="ECO:0000256" key="9">
    <source>
        <dbReference type="SAM" id="MobiDB-lite"/>
    </source>
</evidence>
<feature type="signal peptide" evidence="10">
    <location>
        <begin position="1"/>
        <end position="24"/>
    </location>
</feature>
<dbReference type="Gene3D" id="3.40.50.10980">
    <property type="entry name" value="Nibrin, BRCT2 domain"/>
    <property type="match status" value="1"/>
</dbReference>
<feature type="region of interest" description="Disordered" evidence="9">
    <location>
        <begin position="425"/>
        <end position="783"/>
    </location>
</feature>
<dbReference type="Gene3D" id="3.40.50.10190">
    <property type="entry name" value="BRCT domain"/>
    <property type="match status" value="1"/>
</dbReference>
<evidence type="ECO:0000256" key="2">
    <source>
        <dbReference type="ARBA" id="ARBA00004286"/>
    </source>
</evidence>
<dbReference type="GO" id="GO:0030870">
    <property type="term" value="C:Mre11 complex"/>
    <property type="evidence" value="ECO:0007669"/>
    <property type="project" value="InterPro"/>
</dbReference>
<dbReference type="Proteomes" id="UP000515160">
    <property type="component" value="Chromosome 3"/>
</dbReference>
<dbReference type="GO" id="GO:0003684">
    <property type="term" value="F:damaged DNA binding"/>
    <property type="evidence" value="ECO:0007669"/>
    <property type="project" value="TreeGrafter"/>
</dbReference>
<dbReference type="GO" id="GO:0007095">
    <property type="term" value="P:mitotic G2 DNA damage checkpoint signaling"/>
    <property type="evidence" value="ECO:0007669"/>
    <property type="project" value="InterPro"/>
</dbReference>
<dbReference type="OrthoDB" id="552194at2759"/>
<dbReference type="GeneID" id="117567284"/>
<dbReference type="SUPFAM" id="SSF52113">
    <property type="entry name" value="BRCT domain"/>
    <property type="match status" value="1"/>
</dbReference>
<dbReference type="InterPro" id="IPR032429">
    <property type="entry name" value="Nibrin_BRCT2"/>
</dbReference>
<keyword evidence="10" id="KW-0732">Signal</keyword>
<sequence>MLFVRVLVKFRRLCFVLLKMFVLTKIGDDKQKFMLPPNKMVYTVGRLSTDLILSEDLSISRTHVRLCLPIADSKKPLSVIDLGSKYGTYINNDIPLNKKMPAKILTPLQVGDNIRFGALKNIWQLSQLQWITTPSSLSRSELEELQQLLQPLGAVLLPSWTNHCTHLTMDNVSVTVKLLHALLDNKPIVSMAFWRALAKFVHRVHVSEDWPQPEDFPPAQSEDMPSIKWNPQRTQLFARKTVVFCNRKHFDMYAPVVLKAGGTCKDLNSGVRRQFLTKDDVIVIQYIPSTQSQATETIHSVQEILNQAGRRLIPDYEIGLAILHCSTHKFCNPAHTIVENTLATTESMDSSILVLNTGCTETQGNSNKQTDFVVAESEIYAPSEKSDKTETQAEKLKQTESEKFKLTKKNKMVYLDSSDEENVEVEVEVEPTKNSAVPKRKRAIIVDSSDEEQQAASQSKKITKTLPGDKSKQRHNQNAAEKVELTVASRRSNQVQEQEVEKEKPTTSRHSTRSHQVVEEEVEEEQPTTSRRSTRSNQVQEPEVEEEQPTTSRRSTRSHHVVEEEVEKQKPASSRRSTRGNEPQPQEVEQPKATTSRRSPRGKQSPEKNKLTAPLIDEESDEEDSPFQFKTTNKPSQQQSEKVKLTVPQIDEDSDEESNPFQFTEKAAEPVKANGPTAKISVRNFLEKSQNHPAASQSVAPAPDASQPRKRLRLEVLNESDSDDNDNPFKFASSSKKKKESFGASNNSDNEGVFNFKSNVGSKEQNNNASENPEDSINTEPFSIETKSKSKYIMPKPKESNRKINVSGWLTCSGLHEDIKPKTEVEMEAEASQVKVKEEDIDEKVAHLKWIASMKDSIQIRMCNLSITVRSHDETQSSLDTTDAKYSGRKNFKKFKKTTNLHPQQRVVELRRMQLAEGMVKVL</sequence>
<dbReference type="RefSeq" id="XP_051861225.1">
    <property type="nucleotide sequence ID" value="XM_052005265.1"/>
</dbReference>
<feature type="compositionally biased region" description="Basic and acidic residues" evidence="9">
    <location>
        <begin position="560"/>
        <end position="570"/>
    </location>
</feature>
<evidence type="ECO:0000313" key="13">
    <source>
        <dbReference type="RefSeq" id="XP_051861225.1"/>
    </source>
</evidence>
<dbReference type="SUPFAM" id="SSF49879">
    <property type="entry name" value="SMAD/FHA domain"/>
    <property type="match status" value="1"/>
</dbReference>
<feature type="chain" id="PRO_5038824500" evidence="10">
    <location>
        <begin position="25"/>
        <end position="923"/>
    </location>
</feature>
<comment type="subcellular location">
    <subcellularLocation>
        <location evidence="2">Chromosome</location>
    </subcellularLocation>
    <subcellularLocation>
        <location evidence="1">Nucleus</location>
    </subcellularLocation>
</comment>
<dbReference type="Pfam" id="PF00533">
    <property type="entry name" value="BRCT"/>
    <property type="match status" value="1"/>
</dbReference>
<dbReference type="PANTHER" id="PTHR12162">
    <property type="entry name" value="NIBRIN-RELATED"/>
    <property type="match status" value="1"/>
</dbReference>
<evidence type="ECO:0000256" key="5">
    <source>
        <dbReference type="ARBA" id="ARBA00023204"/>
    </source>
</evidence>
<dbReference type="Pfam" id="PF00498">
    <property type="entry name" value="FHA"/>
    <property type="match status" value="1"/>
</dbReference>
<keyword evidence="6" id="KW-0539">Nucleus</keyword>
<name>A0A9C6SXU8_DROAB</name>
<dbReference type="PROSITE" id="PS50006">
    <property type="entry name" value="FHA_DOMAIN"/>
    <property type="match status" value="1"/>
</dbReference>
<feature type="domain" description="FHA" evidence="11">
    <location>
        <begin position="42"/>
        <end position="92"/>
    </location>
</feature>
<dbReference type="CDD" id="cd22667">
    <property type="entry name" value="FHA_NBN"/>
    <property type="match status" value="1"/>
</dbReference>
<evidence type="ECO:0000259" key="11">
    <source>
        <dbReference type="PROSITE" id="PS50006"/>
    </source>
</evidence>
<evidence type="ECO:0000313" key="12">
    <source>
        <dbReference type="Proteomes" id="UP000515160"/>
    </source>
</evidence>
<keyword evidence="5" id="KW-0234">DNA repair</keyword>
<dbReference type="Pfam" id="PF16508">
    <property type="entry name" value="NIBRIN_BRCT_II"/>
    <property type="match status" value="1"/>
</dbReference>
<accession>A0A9C6SXU8</accession>
<dbReference type="PANTHER" id="PTHR12162:SF0">
    <property type="entry name" value="NIBRIN"/>
    <property type="match status" value="1"/>
</dbReference>
<dbReference type="Gene3D" id="2.60.200.20">
    <property type="match status" value="1"/>
</dbReference>
<proteinExistence type="inferred from homology"/>
<keyword evidence="4" id="KW-0227">DNA damage</keyword>
<evidence type="ECO:0000256" key="3">
    <source>
        <dbReference type="ARBA" id="ARBA00022454"/>
    </source>
</evidence>
<dbReference type="InterPro" id="IPR043014">
    <property type="entry name" value="Nibrin_BRCT2_sf"/>
</dbReference>
<dbReference type="AlphaFoldDB" id="A0A9C6SXU8"/>
<feature type="compositionally biased region" description="Polar residues" evidence="9">
    <location>
        <begin position="628"/>
        <end position="640"/>
    </location>
</feature>
<comment type="similarity">
    <text evidence="8">Belongs to the Nibrin family.</text>
</comment>
<evidence type="ECO:0000256" key="1">
    <source>
        <dbReference type="ARBA" id="ARBA00004123"/>
    </source>
</evidence>
<feature type="compositionally biased region" description="Polar residues" evidence="9">
    <location>
        <begin position="746"/>
        <end position="781"/>
    </location>
</feature>
<dbReference type="GO" id="GO:0005694">
    <property type="term" value="C:chromosome"/>
    <property type="evidence" value="ECO:0007669"/>
    <property type="project" value="UniProtKB-SubCell"/>
</dbReference>
<dbReference type="CDD" id="cd17741">
    <property type="entry name" value="BRCT_nibrin"/>
    <property type="match status" value="1"/>
</dbReference>
<feature type="compositionally biased region" description="Polar residues" evidence="9">
    <location>
        <begin position="527"/>
        <end position="537"/>
    </location>
</feature>
<evidence type="ECO:0000256" key="6">
    <source>
        <dbReference type="ARBA" id="ARBA00023242"/>
    </source>
</evidence>
<dbReference type="InterPro" id="IPR001357">
    <property type="entry name" value="BRCT_dom"/>
</dbReference>
<organism evidence="12 13">
    <name type="scientific">Drosophila albomicans</name>
    <name type="common">Fruit fly</name>
    <dbReference type="NCBI Taxonomy" id="7291"/>
    <lineage>
        <taxon>Eukaryota</taxon>
        <taxon>Metazoa</taxon>
        <taxon>Ecdysozoa</taxon>
        <taxon>Arthropoda</taxon>
        <taxon>Hexapoda</taxon>
        <taxon>Insecta</taxon>
        <taxon>Pterygota</taxon>
        <taxon>Neoptera</taxon>
        <taxon>Endopterygota</taxon>
        <taxon>Diptera</taxon>
        <taxon>Brachycera</taxon>
        <taxon>Muscomorpha</taxon>
        <taxon>Ephydroidea</taxon>
        <taxon>Drosophilidae</taxon>
        <taxon>Drosophila</taxon>
    </lineage>
</organism>